<dbReference type="EMBL" id="CM037614">
    <property type="protein sequence ID" value="KAH8017829.1"/>
    <property type="molecule type" value="Genomic_DNA"/>
</dbReference>
<keyword evidence="2" id="KW-1185">Reference proteome</keyword>
<protein>
    <submittedName>
        <fullName evidence="1">Uncharacterized protein</fullName>
    </submittedName>
</protein>
<gene>
    <name evidence="1" type="ORF">K3G42_032808</name>
</gene>
<accession>A0ACB8GE95</accession>
<evidence type="ECO:0000313" key="2">
    <source>
        <dbReference type="Proteomes" id="UP000827872"/>
    </source>
</evidence>
<evidence type="ECO:0000313" key="1">
    <source>
        <dbReference type="EMBL" id="KAH8017829.1"/>
    </source>
</evidence>
<sequence>MGFAPGFFEYPECSGMSAEVNLPEKTSLTNPDMENKENADGSAWNQVGCSLEKSSMSPSSMNSSAILKETSRGVNCGPDAITTTTISKDEPAEMKNLRMSFSHTFILKKNAKEKQLKTATQNSIACLPRKSVLGSYRGKIVSSKINSFRKPPEDEERKYSLTASSKPVAKTESTKDQVPNTANASKSVHIVSRQTKPPVKVSVCQPKPIVNHDKPSVKTSSVNKMTVQKQPNKNWKPELKTVPCHAAKSEPRPKKSVPPTGALAGSVPGSNNIMRASVGNRKSALLQSAEARRCQLAEWQTSKRKALKKPPTPLSTDARPATEVQQTVKETVESFWAAIAEEDEQQLFSDTVNKTLTECLFFIEKGYSSDKIHSTLEELIQSIPDAKRLAKYWVCRMRLEQLGTLEKVMTVYEEAILAGAQPRDELRNALTDVIRDIKSLSRSSGECCKEDICTEEANLDEKVEAQQNSEVKPNNEETSPKAEACLKPKEESFLGDEELKIIKSSQMPKEYKKEQNVSETPKNIIFKTPENDKGSYSIKYNVSTTPSLNSVTEKLRSENSKTAVKDLKVLTPVRRSRRLHEKVYKLPDMLKDHNPCISSLEQLGELGGEATAFVYRPNSALHKVLEGEENLTLQN</sequence>
<dbReference type="Proteomes" id="UP000827872">
    <property type="component" value="Linkage Group LG01"/>
</dbReference>
<reference evidence="1" key="1">
    <citation type="submission" date="2021-08" db="EMBL/GenBank/DDBJ databases">
        <title>The first chromosome-level gecko genome reveals the dynamic sex chromosomes of Neotropical dwarf geckos (Sphaerodactylidae: Sphaerodactylus).</title>
        <authorList>
            <person name="Pinto B.J."/>
            <person name="Keating S.E."/>
            <person name="Gamble T."/>
        </authorList>
    </citation>
    <scope>NUCLEOTIDE SEQUENCE</scope>
    <source>
        <strain evidence="1">TG3544</strain>
    </source>
</reference>
<name>A0ACB8GE95_9SAUR</name>
<organism evidence="1 2">
    <name type="scientific">Sphaerodactylus townsendi</name>
    <dbReference type="NCBI Taxonomy" id="933632"/>
    <lineage>
        <taxon>Eukaryota</taxon>
        <taxon>Metazoa</taxon>
        <taxon>Chordata</taxon>
        <taxon>Craniata</taxon>
        <taxon>Vertebrata</taxon>
        <taxon>Euteleostomi</taxon>
        <taxon>Lepidosauria</taxon>
        <taxon>Squamata</taxon>
        <taxon>Bifurcata</taxon>
        <taxon>Gekkota</taxon>
        <taxon>Sphaerodactylidae</taxon>
        <taxon>Sphaerodactylus</taxon>
    </lineage>
</organism>
<comment type="caution">
    <text evidence="1">The sequence shown here is derived from an EMBL/GenBank/DDBJ whole genome shotgun (WGS) entry which is preliminary data.</text>
</comment>
<proteinExistence type="predicted"/>